<dbReference type="CDD" id="cd05466">
    <property type="entry name" value="PBP2_LTTR_substrate"/>
    <property type="match status" value="1"/>
</dbReference>
<dbReference type="PANTHER" id="PTHR30419">
    <property type="entry name" value="HTH-TYPE TRANSCRIPTIONAL REGULATOR YBHD"/>
    <property type="match status" value="1"/>
</dbReference>
<dbReference type="EMBL" id="FOEC01000002">
    <property type="protein sequence ID" value="SEO52207.1"/>
    <property type="molecule type" value="Genomic_DNA"/>
</dbReference>
<evidence type="ECO:0000256" key="1">
    <source>
        <dbReference type="ARBA" id="ARBA00009437"/>
    </source>
</evidence>
<dbReference type="GO" id="GO:0003700">
    <property type="term" value="F:DNA-binding transcription factor activity"/>
    <property type="evidence" value="ECO:0007669"/>
    <property type="project" value="InterPro"/>
</dbReference>
<keyword evidence="7" id="KW-1185">Reference proteome</keyword>
<dbReference type="Gene3D" id="1.10.10.10">
    <property type="entry name" value="Winged helix-like DNA-binding domain superfamily/Winged helix DNA-binding domain"/>
    <property type="match status" value="1"/>
</dbReference>
<sequence length="293" mass="33166">MNQKYEAFVKAAETGSFKAAAEELGYTQAGISYIINALENEMGTSLFIRDHAGARLTPDGRALLPWVQDVCNAERALQTRLDDVRHVEGGTVRISAFASIAIHWLPHIIREFQQDHPNVEFDIAVYEEQDAQEATLWHGEYDCGFLVLPTSKHFFTIPLAQDPMYFVVAKDHPLASADFFPTEAMESEPYIKVRNDTHTEMDALFENHNVKPHVKMEIDNDYAVMAMVNQGLGYGLFPQLLLRDMPYDLAMLEPEIPMHRQVAIAVRSYEKASIAAKAFIECTRNWIGSQQSK</sequence>
<dbReference type="InterPro" id="IPR036388">
    <property type="entry name" value="WH-like_DNA-bd_sf"/>
</dbReference>
<organism evidence="6 7">
    <name type="scientific">Denitrobacterium detoxificans</name>
    <dbReference type="NCBI Taxonomy" id="79604"/>
    <lineage>
        <taxon>Bacteria</taxon>
        <taxon>Bacillati</taxon>
        <taxon>Actinomycetota</taxon>
        <taxon>Coriobacteriia</taxon>
        <taxon>Eggerthellales</taxon>
        <taxon>Eggerthellaceae</taxon>
        <taxon>Denitrobacterium</taxon>
    </lineage>
</organism>
<keyword evidence="3 6" id="KW-0238">DNA-binding</keyword>
<protein>
    <submittedName>
        <fullName evidence="6">DNA-binding transcriptional regulator, LysR family</fullName>
    </submittedName>
</protein>
<dbReference type="PANTHER" id="PTHR30419:SF24">
    <property type="entry name" value="HTH-TYPE TRANSCRIPTIONAL REGULATOR CZCR"/>
    <property type="match status" value="1"/>
</dbReference>
<dbReference type="GO" id="GO:0003677">
    <property type="term" value="F:DNA binding"/>
    <property type="evidence" value="ECO:0007669"/>
    <property type="project" value="UniProtKB-KW"/>
</dbReference>
<evidence type="ECO:0000256" key="4">
    <source>
        <dbReference type="ARBA" id="ARBA00023163"/>
    </source>
</evidence>
<evidence type="ECO:0000256" key="3">
    <source>
        <dbReference type="ARBA" id="ARBA00023125"/>
    </source>
</evidence>
<accession>A0A172RZG8</accession>
<feature type="domain" description="HTH lysR-type" evidence="5">
    <location>
        <begin position="1"/>
        <end position="57"/>
    </location>
</feature>
<comment type="similarity">
    <text evidence="1">Belongs to the LysR transcriptional regulatory family.</text>
</comment>
<dbReference type="InterPro" id="IPR005119">
    <property type="entry name" value="LysR_subst-bd"/>
</dbReference>
<evidence type="ECO:0000313" key="7">
    <source>
        <dbReference type="Proteomes" id="UP000182975"/>
    </source>
</evidence>
<dbReference type="PRINTS" id="PR00039">
    <property type="entry name" value="HTHLYSR"/>
</dbReference>
<evidence type="ECO:0000256" key="2">
    <source>
        <dbReference type="ARBA" id="ARBA00023015"/>
    </source>
</evidence>
<dbReference type="KEGG" id="ddt:AAY81_08080"/>
<evidence type="ECO:0000259" key="5">
    <source>
        <dbReference type="PROSITE" id="PS50931"/>
    </source>
</evidence>
<dbReference type="OrthoDB" id="4131546at2"/>
<dbReference type="Pfam" id="PF03466">
    <property type="entry name" value="LysR_substrate"/>
    <property type="match status" value="1"/>
</dbReference>
<keyword evidence="2" id="KW-0805">Transcription regulation</keyword>
<dbReference type="RefSeq" id="WP_066663742.1">
    <property type="nucleotide sequence ID" value="NZ_CP011402.1"/>
</dbReference>
<keyword evidence="4" id="KW-0804">Transcription</keyword>
<proteinExistence type="inferred from homology"/>
<evidence type="ECO:0000313" key="6">
    <source>
        <dbReference type="EMBL" id="SEO52207.1"/>
    </source>
</evidence>
<dbReference type="SUPFAM" id="SSF46785">
    <property type="entry name" value="Winged helix' DNA-binding domain"/>
    <property type="match status" value="1"/>
</dbReference>
<dbReference type="Gene3D" id="3.40.190.290">
    <property type="match status" value="1"/>
</dbReference>
<dbReference type="AlphaFoldDB" id="A0A172RZG8"/>
<reference evidence="7" key="1">
    <citation type="submission" date="2016-10" db="EMBL/GenBank/DDBJ databases">
        <authorList>
            <person name="Varghese N."/>
        </authorList>
    </citation>
    <scope>NUCLEOTIDE SEQUENCE [LARGE SCALE GENOMIC DNA]</scope>
    <source>
        <strain evidence="7">DSM 21843</strain>
    </source>
</reference>
<dbReference type="GO" id="GO:0005829">
    <property type="term" value="C:cytosol"/>
    <property type="evidence" value="ECO:0007669"/>
    <property type="project" value="TreeGrafter"/>
</dbReference>
<dbReference type="InterPro" id="IPR050950">
    <property type="entry name" value="HTH-type_LysR_regulators"/>
</dbReference>
<dbReference type="STRING" id="79604.AAY81_08080"/>
<dbReference type="InterPro" id="IPR000847">
    <property type="entry name" value="LysR_HTH_N"/>
</dbReference>
<dbReference type="PROSITE" id="PS50931">
    <property type="entry name" value="HTH_LYSR"/>
    <property type="match status" value="1"/>
</dbReference>
<gene>
    <name evidence="6" type="ORF">SAMN02910314_00437</name>
</gene>
<dbReference type="SUPFAM" id="SSF53850">
    <property type="entry name" value="Periplasmic binding protein-like II"/>
    <property type="match status" value="1"/>
</dbReference>
<dbReference type="PATRIC" id="fig|79604.3.peg.1623"/>
<dbReference type="InterPro" id="IPR036390">
    <property type="entry name" value="WH_DNA-bd_sf"/>
</dbReference>
<dbReference type="Proteomes" id="UP000182975">
    <property type="component" value="Unassembled WGS sequence"/>
</dbReference>
<name>A0A172RZG8_9ACTN</name>
<dbReference type="Pfam" id="PF00126">
    <property type="entry name" value="HTH_1"/>
    <property type="match status" value="1"/>
</dbReference>